<organism evidence="6 7">
    <name type="scientific">Mycolicibacterium brisbanense</name>
    <dbReference type="NCBI Taxonomy" id="146020"/>
    <lineage>
        <taxon>Bacteria</taxon>
        <taxon>Bacillati</taxon>
        <taxon>Actinomycetota</taxon>
        <taxon>Actinomycetes</taxon>
        <taxon>Mycobacteriales</taxon>
        <taxon>Mycobacteriaceae</taxon>
        <taxon>Mycolicibacterium</taxon>
    </lineage>
</organism>
<dbReference type="Pfam" id="PF00171">
    <property type="entry name" value="Aldedh"/>
    <property type="match status" value="1"/>
</dbReference>
<dbReference type="InterPro" id="IPR016160">
    <property type="entry name" value="Ald_DH_CS_CYS"/>
</dbReference>
<keyword evidence="2 4" id="KW-0560">Oxidoreductase</keyword>
<dbReference type="InterPro" id="IPR016162">
    <property type="entry name" value="Ald_DH_N"/>
</dbReference>
<dbReference type="PANTHER" id="PTHR11699">
    <property type="entry name" value="ALDEHYDE DEHYDROGENASE-RELATED"/>
    <property type="match status" value="1"/>
</dbReference>
<dbReference type="PROSITE" id="PS00687">
    <property type="entry name" value="ALDEHYDE_DEHYDR_GLU"/>
    <property type="match status" value="1"/>
</dbReference>
<dbReference type="Gene3D" id="3.40.605.10">
    <property type="entry name" value="Aldehyde Dehydrogenase, Chain A, domain 1"/>
    <property type="match status" value="1"/>
</dbReference>
<evidence type="ECO:0000259" key="5">
    <source>
        <dbReference type="Pfam" id="PF00171"/>
    </source>
</evidence>
<reference evidence="7" key="2">
    <citation type="submission" date="2016-02" db="EMBL/GenBank/DDBJ databases">
        <title>Draft genome sequence of five rapidly growing Mycobacterium species.</title>
        <authorList>
            <person name="Katahira K."/>
            <person name="Gotou Y."/>
            <person name="Iida K."/>
            <person name="Ogura Y."/>
            <person name="Hayashi T."/>
        </authorList>
    </citation>
    <scope>NUCLEOTIDE SEQUENCE [LARGE SCALE GENOMIC DNA]</scope>
    <source>
        <strain evidence="7">JCM15654</strain>
    </source>
</reference>
<accession>A0A100VTU7</accession>
<dbReference type="Gene3D" id="3.40.309.10">
    <property type="entry name" value="Aldehyde Dehydrogenase, Chain A, domain 2"/>
    <property type="match status" value="1"/>
</dbReference>
<dbReference type="GO" id="GO:0016620">
    <property type="term" value="F:oxidoreductase activity, acting on the aldehyde or oxo group of donors, NAD or NADP as acceptor"/>
    <property type="evidence" value="ECO:0007669"/>
    <property type="project" value="InterPro"/>
</dbReference>
<dbReference type="FunFam" id="3.40.605.10:FF:000007">
    <property type="entry name" value="NAD/NADP-dependent betaine aldehyde dehydrogenase"/>
    <property type="match status" value="1"/>
</dbReference>
<dbReference type="InterPro" id="IPR016161">
    <property type="entry name" value="Ald_DH/histidinol_DH"/>
</dbReference>
<dbReference type="InterPro" id="IPR015590">
    <property type="entry name" value="Aldehyde_DH_dom"/>
</dbReference>
<feature type="domain" description="Aldehyde dehydrogenase" evidence="5">
    <location>
        <begin position="19"/>
        <end position="477"/>
    </location>
</feature>
<keyword evidence="7" id="KW-1185">Reference proteome</keyword>
<comment type="similarity">
    <text evidence="1 4">Belongs to the aldehyde dehydrogenase family.</text>
</comment>
<protein>
    <submittedName>
        <fullName evidence="6">Aldehyde dehydrogenase</fullName>
    </submittedName>
</protein>
<evidence type="ECO:0000256" key="3">
    <source>
        <dbReference type="PROSITE-ProRule" id="PRU10007"/>
    </source>
</evidence>
<evidence type="ECO:0000256" key="4">
    <source>
        <dbReference type="RuleBase" id="RU003345"/>
    </source>
</evidence>
<evidence type="ECO:0000313" key="6">
    <source>
        <dbReference type="EMBL" id="GAS85929.1"/>
    </source>
</evidence>
<dbReference type="Proteomes" id="UP000069620">
    <property type="component" value="Unassembled WGS sequence"/>
</dbReference>
<name>A0A100VTU7_9MYCO</name>
<dbReference type="InterPro" id="IPR029510">
    <property type="entry name" value="Ald_DH_CS_GLU"/>
</dbReference>
<dbReference type="RefSeq" id="WP_234791939.1">
    <property type="nucleotide sequence ID" value="NZ_BCSX01000001.1"/>
</dbReference>
<dbReference type="PROSITE" id="PS00070">
    <property type="entry name" value="ALDEHYDE_DEHYDR_CYS"/>
    <property type="match status" value="1"/>
</dbReference>
<proteinExistence type="inferred from homology"/>
<sequence>MVFTMPQLPRVANLIAGEWVDGSGADTLDVLNPATGEVLTSFRGSTADDVDAAVAAARAAQPAWGALSARQRSEALHAISAEFSDRLDEFVALEVLDAGKPLSAARDAELPDIADSVRHFAGAARTLSGQASGEYVPGTSTFIRREPVGVVAGITPWNYPLWQAVWKIMPALAAGNAVVIKPAELTPLSTAAFADLAQKHLPPGVLNIVNGYGSVVGTALASHADVNLVSFTGSTATGRNIAQAAAASPIRTVLELGGNAPVIVFEDVDVDASASLIVEAALYNAGQECMAATRLIVAEPIAERFFDAVVKNLEQVRLGETTDEATTLGPLISAAQLARVEKLIAGRPSSASLRFGGTRPDRAGFYLEPTLITGLSQDDDLVQHEIFGPVLTGQTFADESEAISLANGVGFGLAGSVWTRDVARGLRVVNALNFGNVWINTHLVVAPDLPIGGLNQSGYGKEGGQLGIEEFTRVKQVGISLT</sequence>
<feature type="active site" evidence="3">
    <location>
        <position position="255"/>
    </location>
</feature>
<evidence type="ECO:0000256" key="2">
    <source>
        <dbReference type="ARBA" id="ARBA00023002"/>
    </source>
</evidence>
<gene>
    <name evidence="6" type="ORF">RMCB_0025</name>
</gene>
<dbReference type="AlphaFoldDB" id="A0A100VTU7"/>
<dbReference type="EMBL" id="BCSX01000001">
    <property type="protein sequence ID" value="GAS85929.1"/>
    <property type="molecule type" value="Genomic_DNA"/>
</dbReference>
<dbReference type="STRING" id="146020.RMCB_0025"/>
<reference evidence="7" key="1">
    <citation type="journal article" date="2016" name="Genome Announc.">
        <title>Draft Genome Sequences of Five Rapidly Growing Mycobacterium Species, M. thermoresistibile, M. fortuitum subsp. acetamidolyticum, M. canariasense, M. brisbanense, and M. novocastrense.</title>
        <authorList>
            <person name="Katahira K."/>
            <person name="Ogura Y."/>
            <person name="Gotoh Y."/>
            <person name="Hayashi T."/>
        </authorList>
    </citation>
    <scope>NUCLEOTIDE SEQUENCE [LARGE SCALE GENOMIC DNA]</scope>
    <source>
        <strain evidence="7">JCM15654</strain>
    </source>
</reference>
<comment type="caution">
    <text evidence="6">The sequence shown here is derived from an EMBL/GenBank/DDBJ whole genome shotgun (WGS) entry which is preliminary data.</text>
</comment>
<evidence type="ECO:0000256" key="1">
    <source>
        <dbReference type="ARBA" id="ARBA00009986"/>
    </source>
</evidence>
<dbReference type="InterPro" id="IPR016163">
    <property type="entry name" value="Ald_DH_C"/>
</dbReference>
<evidence type="ECO:0000313" key="7">
    <source>
        <dbReference type="Proteomes" id="UP000069620"/>
    </source>
</evidence>
<dbReference type="SUPFAM" id="SSF53720">
    <property type="entry name" value="ALDH-like"/>
    <property type="match status" value="1"/>
</dbReference>